<evidence type="ECO:0000256" key="1">
    <source>
        <dbReference type="SAM" id="SignalP"/>
    </source>
</evidence>
<name>A0A951MJH3_9BACT</name>
<protein>
    <submittedName>
        <fullName evidence="2">DUF4249 domain-containing protein</fullName>
    </submittedName>
</protein>
<sequence>MKKIFYNIKMVLGLAVLLAVPGSCVDPLDFIADTNEGQLVVYGLLTDELGVHRVDVGRTDLFGLLPRGVTDATVVLLEENGNSHLYGHTEEGRYELYDFQAEQGVKYAIQVTSGDQVYRSEFQELPKQSAEQSVDYSFFTESEGLRTRPFLSVDATVTLPESEEDVYLRWVLEETFLWVRLWTGGPFTPPPPNCFIYDDIDPSTLPLLTSAGTGSRNFSLNLGRRLVDDSFLYPFFVTVRQLSVSRETFEYWDRVKLVLNNQGSLFDIPPAPVQGNIRNLADADDRVLGYFEVAKVSISRVFTTSADVPFFIPNPCESSGNPPALCFECEAKAMDRRWTTVAPEWWNFN</sequence>
<evidence type="ECO:0000313" key="3">
    <source>
        <dbReference type="Proteomes" id="UP000727490"/>
    </source>
</evidence>
<accession>A0A951MJH3</accession>
<organism evidence="2 3">
    <name type="scientific">Arthrospiribacter ruber</name>
    <dbReference type="NCBI Taxonomy" id="2487934"/>
    <lineage>
        <taxon>Bacteria</taxon>
        <taxon>Pseudomonadati</taxon>
        <taxon>Bacteroidota</taxon>
        <taxon>Cytophagia</taxon>
        <taxon>Cytophagales</taxon>
        <taxon>Cyclobacteriaceae</taxon>
        <taxon>Arthrospiribacter</taxon>
    </lineage>
</organism>
<dbReference type="AlphaFoldDB" id="A0A951MJH3"/>
<dbReference type="InterPro" id="IPR025345">
    <property type="entry name" value="DUF4249"/>
</dbReference>
<dbReference type="EMBL" id="RPHB01000011">
    <property type="protein sequence ID" value="MBW3470046.1"/>
    <property type="molecule type" value="Genomic_DNA"/>
</dbReference>
<comment type="caution">
    <text evidence="2">The sequence shown here is derived from an EMBL/GenBank/DDBJ whole genome shotgun (WGS) entry which is preliminary data.</text>
</comment>
<dbReference type="Pfam" id="PF14054">
    <property type="entry name" value="DUF4249"/>
    <property type="match status" value="1"/>
</dbReference>
<feature type="chain" id="PRO_5037577961" evidence="1">
    <location>
        <begin position="26"/>
        <end position="349"/>
    </location>
</feature>
<gene>
    <name evidence="2" type="ORF">EGN73_19825</name>
</gene>
<reference evidence="2 3" key="1">
    <citation type="journal article" date="2020" name="Syst. Appl. Microbiol.">
        <title>Arthrospiribacter ruber gen. nov., sp. nov., a novel bacterium isolated from Arthrospira cultures.</title>
        <authorList>
            <person name="Waleron M."/>
            <person name="Misztak A."/>
            <person name="Waleron M.M."/>
            <person name="Furmaniak M."/>
            <person name="Mrozik A."/>
            <person name="Waleron K."/>
        </authorList>
    </citation>
    <scope>NUCLEOTIDE SEQUENCE [LARGE SCALE GENOMIC DNA]</scope>
    <source>
        <strain evidence="2 3">DPMB0001</strain>
    </source>
</reference>
<keyword evidence="3" id="KW-1185">Reference proteome</keyword>
<keyword evidence="1" id="KW-0732">Signal</keyword>
<dbReference type="Proteomes" id="UP000727490">
    <property type="component" value="Unassembled WGS sequence"/>
</dbReference>
<dbReference type="RefSeq" id="WP_219293597.1">
    <property type="nucleotide sequence ID" value="NZ_RPHB01000011.1"/>
</dbReference>
<feature type="signal peptide" evidence="1">
    <location>
        <begin position="1"/>
        <end position="25"/>
    </location>
</feature>
<evidence type="ECO:0000313" key="2">
    <source>
        <dbReference type="EMBL" id="MBW3470046.1"/>
    </source>
</evidence>
<proteinExistence type="predicted"/>